<dbReference type="PANTHER" id="PTHR30273">
    <property type="entry name" value="PERIPLASMIC SIGNAL SENSOR AND SIGMA FACTOR ACTIVATOR FECR-RELATED"/>
    <property type="match status" value="1"/>
</dbReference>
<dbReference type="Pfam" id="PF04773">
    <property type="entry name" value="FecR"/>
    <property type="match status" value="1"/>
</dbReference>
<keyword evidence="1" id="KW-0472">Membrane</keyword>
<protein>
    <submittedName>
        <fullName evidence="3">FecR domain-containing protein</fullName>
    </submittedName>
</protein>
<evidence type="ECO:0000313" key="4">
    <source>
        <dbReference type="Proteomes" id="UP001207742"/>
    </source>
</evidence>
<dbReference type="InterPro" id="IPR006860">
    <property type="entry name" value="FecR"/>
</dbReference>
<feature type="domain" description="FecR protein" evidence="2">
    <location>
        <begin position="130"/>
        <end position="221"/>
    </location>
</feature>
<name>A0ABT3IIA2_9BACT</name>
<comment type="caution">
    <text evidence="3">The sequence shown here is derived from an EMBL/GenBank/DDBJ whole genome shotgun (WGS) entry which is preliminary data.</text>
</comment>
<dbReference type="RefSeq" id="WP_264729218.1">
    <property type="nucleotide sequence ID" value="NZ_JAPDNR010000001.1"/>
</dbReference>
<proteinExistence type="predicted"/>
<keyword evidence="4" id="KW-1185">Reference proteome</keyword>
<sequence length="342" mass="39629">MATTDYLSFTAGEFALDESFQQWVLHPEEKNMFWEHWLLQHPEKEAVIRDARLLVENIRFRSYSLPAAEKEQLWENVWSELAAEEPPVIKRAWWKDGVKYAAVLLLGMLISGIWWSSRRPAHQPVVMSAHTRLGEIRRCWLPDSSEVTLNANSRLIYMERERGRREVWLDGEAFFQVRHTALGTPFRVHTYDQLQVEVLGTEFNVNSTGSEIVVVLQAGSIRLDIGAEGNEEKTALHLQPGEMIRYNKQDGDYTKSKVHAERYTSWHNGRLMLEDYSLADAAVFMQQFFGKRLIIRDTQLLRYKVSGSMPVSDQADTMLLQLAKIFPVQFNQSGDEIRVQQK</sequence>
<accession>A0ABT3IIA2</accession>
<evidence type="ECO:0000256" key="1">
    <source>
        <dbReference type="SAM" id="Phobius"/>
    </source>
</evidence>
<feature type="transmembrane region" description="Helical" evidence="1">
    <location>
        <begin position="100"/>
        <end position="117"/>
    </location>
</feature>
<dbReference type="EMBL" id="JAPDNS010000001">
    <property type="protein sequence ID" value="MCW3483698.1"/>
    <property type="molecule type" value="Genomic_DNA"/>
</dbReference>
<dbReference type="PIRSF" id="PIRSF018266">
    <property type="entry name" value="FecR"/>
    <property type="match status" value="1"/>
</dbReference>
<gene>
    <name evidence="3" type="ORF">OL497_07325</name>
</gene>
<dbReference type="Gene3D" id="3.55.50.30">
    <property type="match status" value="1"/>
</dbReference>
<keyword evidence="1" id="KW-1133">Transmembrane helix</keyword>
<keyword evidence="1" id="KW-0812">Transmembrane</keyword>
<organism evidence="3 4">
    <name type="scientific">Chitinophaga nivalis</name>
    <dbReference type="NCBI Taxonomy" id="2991709"/>
    <lineage>
        <taxon>Bacteria</taxon>
        <taxon>Pseudomonadati</taxon>
        <taxon>Bacteroidota</taxon>
        <taxon>Chitinophagia</taxon>
        <taxon>Chitinophagales</taxon>
        <taxon>Chitinophagaceae</taxon>
        <taxon>Chitinophaga</taxon>
    </lineage>
</organism>
<dbReference type="PANTHER" id="PTHR30273:SF2">
    <property type="entry name" value="PROTEIN FECR"/>
    <property type="match status" value="1"/>
</dbReference>
<evidence type="ECO:0000259" key="2">
    <source>
        <dbReference type="Pfam" id="PF04773"/>
    </source>
</evidence>
<dbReference type="Gene3D" id="2.60.120.1440">
    <property type="match status" value="1"/>
</dbReference>
<evidence type="ECO:0000313" key="3">
    <source>
        <dbReference type="EMBL" id="MCW3483698.1"/>
    </source>
</evidence>
<dbReference type="InterPro" id="IPR012373">
    <property type="entry name" value="Ferrdict_sens_TM"/>
</dbReference>
<reference evidence="3 4" key="1">
    <citation type="submission" date="2022-10" db="EMBL/GenBank/DDBJ databases">
        <title>Chitinophaga nivalis PC15 sp. nov., isolated from Pyeongchang county, South Korea.</title>
        <authorList>
            <person name="Trinh H.N."/>
        </authorList>
    </citation>
    <scope>NUCLEOTIDE SEQUENCE [LARGE SCALE GENOMIC DNA]</scope>
    <source>
        <strain evidence="3 4">PC14</strain>
    </source>
</reference>
<dbReference type="Proteomes" id="UP001207742">
    <property type="component" value="Unassembled WGS sequence"/>
</dbReference>